<dbReference type="PROSITE" id="PS52050">
    <property type="entry name" value="WYL"/>
    <property type="match status" value="1"/>
</dbReference>
<keyword evidence="5" id="KW-1185">Reference proteome</keyword>
<sequence>MSDGDLKRISRLTAMTTRLQTKSLVTATELAEHFSVSVRTIYRDIRALEEAGVPIYVEEGKGYKVMSHYRLPPVMFTESEANALIMVEQLVLNNQDASLVKDYSDAIAKVKSILSGEAKEKVNLLSERTQFSLMKERDRSSDNLSILQNALTNFQLIRIFYSDEMKQRTERDVEPFALLSTRESWILVAWCRLRQNFRNFRLDRIQDLILLPETFPPHDMTLEDYFQKYSS</sequence>
<evidence type="ECO:0000256" key="1">
    <source>
        <dbReference type="ARBA" id="ARBA00023015"/>
    </source>
</evidence>
<reference evidence="4 5" key="1">
    <citation type="submission" date="2022-10" db="EMBL/GenBank/DDBJ databases">
        <title>Marinomonas transparenta sp. nov. and Marinomonas sargassi sp. nov., isolated from marine alga (Sargassum natans (L.) Gaillon).</title>
        <authorList>
            <person name="Wang Y."/>
        </authorList>
    </citation>
    <scope>NUCLEOTIDE SEQUENCE [LARGE SCALE GENOMIC DNA]</scope>
    <source>
        <strain evidence="4 5">C2222</strain>
    </source>
</reference>
<dbReference type="SMART" id="SM00420">
    <property type="entry name" value="HTH_DEOR"/>
    <property type="match status" value="1"/>
</dbReference>
<evidence type="ECO:0000313" key="4">
    <source>
        <dbReference type="EMBL" id="MCV2401592.1"/>
    </source>
</evidence>
<dbReference type="Pfam" id="PF08279">
    <property type="entry name" value="HTH_11"/>
    <property type="match status" value="1"/>
</dbReference>
<dbReference type="Pfam" id="PF13280">
    <property type="entry name" value="WYL"/>
    <property type="match status" value="1"/>
</dbReference>
<keyword evidence="2" id="KW-0804">Transcription</keyword>
<accession>A0ABT2YNY4</accession>
<dbReference type="InterPro" id="IPR013196">
    <property type="entry name" value="HTH_11"/>
</dbReference>
<dbReference type="Gene3D" id="1.10.10.10">
    <property type="entry name" value="Winged helix-like DNA-binding domain superfamily/Winged helix DNA-binding domain"/>
    <property type="match status" value="1"/>
</dbReference>
<feature type="domain" description="HTH deoR-type" evidence="3">
    <location>
        <begin position="8"/>
        <end position="63"/>
    </location>
</feature>
<comment type="caution">
    <text evidence="4">The sequence shown here is derived from an EMBL/GenBank/DDBJ whole genome shotgun (WGS) entry which is preliminary data.</text>
</comment>
<keyword evidence="1" id="KW-0805">Transcription regulation</keyword>
<protein>
    <submittedName>
        <fullName evidence="4">YafY family transcriptional regulator</fullName>
    </submittedName>
</protein>
<name>A0ABT2YNY4_9GAMM</name>
<proteinExistence type="predicted"/>
<dbReference type="Proteomes" id="UP001209713">
    <property type="component" value="Unassembled WGS sequence"/>
</dbReference>
<dbReference type="SUPFAM" id="SSF46785">
    <property type="entry name" value="Winged helix' DNA-binding domain"/>
    <property type="match status" value="1"/>
</dbReference>
<dbReference type="PANTHER" id="PTHR34580">
    <property type="match status" value="1"/>
</dbReference>
<organism evidence="4 5">
    <name type="scientific">Marinomonas sargassi</name>
    <dbReference type="NCBI Taxonomy" id="2984494"/>
    <lineage>
        <taxon>Bacteria</taxon>
        <taxon>Pseudomonadati</taxon>
        <taxon>Pseudomonadota</taxon>
        <taxon>Gammaproteobacteria</taxon>
        <taxon>Oceanospirillales</taxon>
        <taxon>Oceanospirillaceae</taxon>
        <taxon>Marinomonas</taxon>
    </lineage>
</organism>
<dbReference type="EMBL" id="JAOVZB010000001">
    <property type="protein sequence ID" value="MCV2401592.1"/>
    <property type="molecule type" value="Genomic_DNA"/>
</dbReference>
<dbReference type="PROSITE" id="PS51000">
    <property type="entry name" value="HTH_DEOR_2"/>
    <property type="match status" value="1"/>
</dbReference>
<dbReference type="PANTHER" id="PTHR34580:SF1">
    <property type="entry name" value="PROTEIN PAFC"/>
    <property type="match status" value="1"/>
</dbReference>
<evidence type="ECO:0000259" key="3">
    <source>
        <dbReference type="PROSITE" id="PS51000"/>
    </source>
</evidence>
<dbReference type="InterPro" id="IPR036390">
    <property type="entry name" value="WH_DNA-bd_sf"/>
</dbReference>
<dbReference type="InterPro" id="IPR026881">
    <property type="entry name" value="WYL_dom"/>
</dbReference>
<dbReference type="InterPro" id="IPR051534">
    <property type="entry name" value="CBASS_pafABC_assoc_protein"/>
</dbReference>
<evidence type="ECO:0000256" key="2">
    <source>
        <dbReference type="ARBA" id="ARBA00023163"/>
    </source>
</evidence>
<dbReference type="InterPro" id="IPR001034">
    <property type="entry name" value="DeoR_HTH"/>
</dbReference>
<dbReference type="RefSeq" id="WP_263528966.1">
    <property type="nucleotide sequence ID" value="NZ_JAOVZB010000001.1"/>
</dbReference>
<gene>
    <name evidence="4" type="ORF">OFY17_01730</name>
</gene>
<dbReference type="InterPro" id="IPR036388">
    <property type="entry name" value="WH-like_DNA-bd_sf"/>
</dbReference>
<evidence type="ECO:0000313" key="5">
    <source>
        <dbReference type="Proteomes" id="UP001209713"/>
    </source>
</evidence>